<dbReference type="GO" id="GO:0006310">
    <property type="term" value="P:DNA recombination"/>
    <property type="evidence" value="ECO:0007669"/>
    <property type="project" value="TreeGrafter"/>
</dbReference>
<reference evidence="3" key="1">
    <citation type="submission" date="2012-11" db="EMBL/GenBank/DDBJ databases">
        <authorList>
            <person name="Lucero-Rivera Y.E."/>
            <person name="Tovar-Ramirez D."/>
        </authorList>
    </citation>
    <scope>NUCLEOTIDE SEQUENCE [LARGE SCALE GENOMIC DNA]</scope>
    <source>
        <strain evidence="3">Araruama</strain>
    </source>
</reference>
<name>A0A1V1NZQ3_9BACT</name>
<dbReference type="Gene3D" id="1.10.260.40">
    <property type="entry name" value="lambda repressor-like DNA-binding domains"/>
    <property type="match status" value="1"/>
</dbReference>
<dbReference type="EMBL" id="ATBP01001073">
    <property type="protein sequence ID" value="ETR68099.1"/>
    <property type="molecule type" value="Genomic_DNA"/>
</dbReference>
<sequence>MNNANTLHPGQILNDQFLIPKRISIDTFATQTGITENHIKDLISGKRSISKTTAKILAKNLDTHPQYWMDLQREYDFHITRKLLKGIIPDDDAIENVMINNPHDKLIKIVFSDRQEAVTFFQNKLPQEIVKNIDWDTLELEGSNYIDEEMQESESDLVYSVDFKNGRGKCFLYLLFEHQSTPDKWVRYRIVKYKTRIWDQSFQKNKDQDQLIPILSMVFYMGESNWNFSPEFSDLFCETPVPQKYLPSFEHILLDYSNKSLEFKGAIKIKIAHLLIQAHFKGCLKELFQPLMDAFSLLSQDQGLNYSKIFFIYVATTQKYETFKEF</sequence>
<dbReference type="InterPro" id="IPR001387">
    <property type="entry name" value="Cro/C1-type_HTH"/>
</dbReference>
<dbReference type="NCBIfam" id="TIGR02607">
    <property type="entry name" value="antidote_HigA"/>
    <property type="match status" value="1"/>
</dbReference>
<comment type="caution">
    <text evidence="2">The sequence shown here is derived from an EMBL/GenBank/DDBJ whole genome shotgun (WGS) entry which is preliminary data.</text>
</comment>
<dbReference type="PANTHER" id="PTHR34611">
    <property type="match status" value="1"/>
</dbReference>
<evidence type="ECO:0000313" key="3">
    <source>
        <dbReference type="Proteomes" id="UP000189670"/>
    </source>
</evidence>
<evidence type="ECO:0000313" key="2">
    <source>
        <dbReference type="EMBL" id="ETR68099.1"/>
    </source>
</evidence>
<feature type="non-terminal residue" evidence="2">
    <location>
        <position position="326"/>
    </location>
</feature>
<organism evidence="2 3">
    <name type="scientific">Candidatus Magnetoglobus multicellularis str. Araruama</name>
    <dbReference type="NCBI Taxonomy" id="890399"/>
    <lineage>
        <taxon>Bacteria</taxon>
        <taxon>Pseudomonadati</taxon>
        <taxon>Thermodesulfobacteriota</taxon>
        <taxon>Desulfobacteria</taxon>
        <taxon>Desulfobacterales</taxon>
        <taxon>Desulfobacteraceae</taxon>
        <taxon>Candidatus Magnetoglobus</taxon>
    </lineage>
</organism>
<evidence type="ECO:0000259" key="1">
    <source>
        <dbReference type="PROSITE" id="PS50943"/>
    </source>
</evidence>
<dbReference type="GO" id="GO:0003677">
    <property type="term" value="F:DNA binding"/>
    <property type="evidence" value="ECO:0007669"/>
    <property type="project" value="InterPro"/>
</dbReference>
<dbReference type="InterPro" id="IPR051699">
    <property type="entry name" value="Rpn/YhgA-like_nuclease"/>
</dbReference>
<dbReference type="PROSITE" id="PS50943">
    <property type="entry name" value="HTH_CROC1"/>
    <property type="match status" value="1"/>
</dbReference>
<dbReference type="SUPFAM" id="SSF47413">
    <property type="entry name" value="lambda repressor-like DNA-binding domains"/>
    <property type="match status" value="1"/>
</dbReference>
<feature type="domain" description="HTH cro/C1-type" evidence="1">
    <location>
        <begin position="21"/>
        <end position="68"/>
    </location>
</feature>
<dbReference type="Pfam" id="PF04754">
    <property type="entry name" value="Transposase_31"/>
    <property type="match status" value="1"/>
</dbReference>
<dbReference type="InterPro" id="IPR010982">
    <property type="entry name" value="Lambda_DNA-bd_dom_sf"/>
</dbReference>
<dbReference type="PANTHER" id="PTHR34611:SF2">
    <property type="entry name" value="INACTIVE RECOMBINATION-PROMOTING NUCLEASE-LIKE PROTEIN RPNE-RELATED"/>
    <property type="match status" value="1"/>
</dbReference>
<gene>
    <name evidence="2" type="ORF">OMM_10877</name>
</gene>
<dbReference type="CDD" id="cd00093">
    <property type="entry name" value="HTH_XRE"/>
    <property type="match status" value="1"/>
</dbReference>
<dbReference type="AlphaFoldDB" id="A0A1V1NZQ3"/>
<accession>A0A1V1NZQ3</accession>
<proteinExistence type="predicted"/>
<dbReference type="InterPro" id="IPR006842">
    <property type="entry name" value="Transposase_31"/>
</dbReference>
<dbReference type="InterPro" id="IPR013430">
    <property type="entry name" value="Toxin_antidote_HigA"/>
</dbReference>
<dbReference type="GO" id="GO:1990238">
    <property type="term" value="F:double-stranded DNA endonuclease activity"/>
    <property type="evidence" value="ECO:0007669"/>
    <property type="project" value="TreeGrafter"/>
</dbReference>
<dbReference type="Proteomes" id="UP000189670">
    <property type="component" value="Unassembled WGS sequence"/>
</dbReference>
<protein>
    <submittedName>
        <fullName evidence="2">Transposase</fullName>
    </submittedName>
</protein>
<dbReference type="Pfam" id="PF01381">
    <property type="entry name" value="HTH_3"/>
    <property type="match status" value="1"/>
</dbReference>